<feature type="compositionally biased region" description="Low complexity" evidence="1">
    <location>
        <begin position="199"/>
        <end position="214"/>
    </location>
</feature>
<organism evidence="2 3">
    <name type="scientific">Macrolepiota fuliginosa MF-IS2</name>
    <dbReference type="NCBI Taxonomy" id="1400762"/>
    <lineage>
        <taxon>Eukaryota</taxon>
        <taxon>Fungi</taxon>
        <taxon>Dikarya</taxon>
        <taxon>Basidiomycota</taxon>
        <taxon>Agaricomycotina</taxon>
        <taxon>Agaricomycetes</taxon>
        <taxon>Agaricomycetidae</taxon>
        <taxon>Agaricales</taxon>
        <taxon>Agaricineae</taxon>
        <taxon>Agaricaceae</taxon>
        <taxon>Macrolepiota</taxon>
    </lineage>
</organism>
<feature type="compositionally biased region" description="Basic and acidic residues" evidence="1">
    <location>
        <begin position="459"/>
        <end position="468"/>
    </location>
</feature>
<name>A0A9P5WZE6_9AGAR</name>
<dbReference type="Proteomes" id="UP000807342">
    <property type="component" value="Unassembled WGS sequence"/>
</dbReference>
<evidence type="ECO:0000313" key="3">
    <source>
        <dbReference type="Proteomes" id="UP000807342"/>
    </source>
</evidence>
<proteinExistence type="predicted"/>
<reference evidence="2" key="1">
    <citation type="submission" date="2020-11" db="EMBL/GenBank/DDBJ databases">
        <authorList>
            <consortium name="DOE Joint Genome Institute"/>
            <person name="Ahrendt S."/>
            <person name="Riley R."/>
            <person name="Andreopoulos W."/>
            <person name="Labutti K."/>
            <person name="Pangilinan J."/>
            <person name="Ruiz-Duenas F.J."/>
            <person name="Barrasa J.M."/>
            <person name="Sanchez-Garcia M."/>
            <person name="Camarero S."/>
            <person name="Miyauchi S."/>
            <person name="Serrano A."/>
            <person name="Linde D."/>
            <person name="Babiker R."/>
            <person name="Drula E."/>
            <person name="Ayuso-Fernandez I."/>
            <person name="Pacheco R."/>
            <person name="Padilla G."/>
            <person name="Ferreira P."/>
            <person name="Barriuso J."/>
            <person name="Kellner H."/>
            <person name="Castanera R."/>
            <person name="Alfaro M."/>
            <person name="Ramirez L."/>
            <person name="Pisabarro A.G."/>
            <person name="Kuo A."/>
            <person name="Tritt A."/>
            <person name="Lipzen A."/>
            <person name="He G."/>
            <person name="Yan M."/>
            <person name="Ng V."/>
            <person name="Cullen D."/>
            <person name="Martin F."/>
            <person name="Rosso M.-N."/>
            <person name="Henrissat B."/>
            <person name="Hibbett D."/>
            <person name="Martinez A.T."/>
            <person name="Grigoriev I.V."/>
        </authorList>
    </citation>
    <scope>NUCLEOTIDE SEQUENCE</scope>
    <source>
        <strain evidence="2">MF-IS2</strain>
    </source>
</reference>
<dbReference type="AlphaFoldDB" id="A0A9P5WZE6"/>
<evidence type="ECO:0000256" key="1">
    <source>
        <dbReference type="SAM" id="MobiDB-lite"/>
    </source>
</evidence>
<feature type="compositionally biased region" description="Polar residues" evidence="1">
    <location>
        <begin position="143"/>
        <end position="154"/>
    </location>
</feature>
<feature type="compositionally biased region" description="Low complexity" evidence="1">
    <location>
        <begin position="343"/>
        <end position="369"/>
    </location>
</feature>
<dbReference type="OrthoDB" id="3232876at2759"/>
<protein>
    <submittedName>
        <fullName evidence="2">Uncharacterized protein</fullName>
    </submittedName>
</protein>
<gene>
    <name evidence="2" type="ORF">P691DRAFT_812194</name>
</gene>
<feature type="compositionally biased region" description="Basic residues" evidence="1">
    <location>
        <begin position="397"/>
        <end position="414"/>
    </location>
</feature>
<feature type="compositionally biased region" description="Polar residues" evidence="1">
    <location>
        <begin position="115"/>
        <end position="132"/>
    </location>
</feature>
<evidence type="ECO:0000313" key="2">
    <source>
        <dbReference type="EMBL" id="KAF9441688.1"/>
    </source>
</evidence>
<comment type="caution">
    <text evidence="2">The sequence shown here is derived from an EMBL/GenBank/DDBJ whole genome shotgun (WGS) entry which is preliminary data.</text>
</comment>
<feature type="compositionally biased region" description="Polar residues" evidence="1">
    <location>
        <begin position="313"/>
        <end position="322"/>
    </location>
</feature>
<feature type="region of interest" description="Disordered" evidence="1">
    <location>
        <begin position="285"/>
        <end position="493"/>
    </location>
</feature>
<feature type="compositionally biased region" description="Polar residues" evidence="1">
    <location>
        <begin position="417"/>
        <end position="428"/>
    </location>
</feature>
<keyword evidence="3" id="KW-1185">Reference proteome</keyword>
<feature type="region of interest" description="Disordered" evidence="1">
    <location>
        <begin position="46"/>
        <end position="245"/>
    </location>
</feature>
<dbReference type="EMBL" id="MU151817">
    <property type="protein sequence ID" value="KAF9441688.1"/>
    <property type="molecule type" value="Genomic_DNA"/>
</dbReference>
<accession>A0A9P5WZE6</accession>
<feature type="compositionally biased region" description="Pro residues" evidence="1">
    <location>
        <begin position="326"/>
        <end position="337"/>
    </location>
</feature>
<feature type="compositionally biased region" description="Basic and acidic residues" evidence="1">
    <location>
        <begin position="55"/>
        <end position="74"/>
    </location>
</feature>
<sequence length="493" mass="53401">MKTLALTRRRPPLSEQPSVPKLLELGVKVRDFAYESTLPPIPTVYLQPRQIQPSEPKDVNDPNDPHYILEEERKKKVYTLESTRKIERTPTEPALETELQPPPRRTFPKIKRTDAQANLASQPNDQYHSQSQPPLPHALPHDITNTTPQYSQLQPVPGLTVDSQEPWIDTPIITPNGSPQFPNIPRVAVHAASTSPITSQSGLGSDSQQQRQQQAPGVPDEEPMSYSQMGFSQPLESSQPLSLLPLSTSTSQPLIGGTRLETHGLDVDVDVDMVDVAPATCARRDGGCDLALGPSNPHQGAVERERGRVESVLTPSSTSSRALTPPTEPMQSPPTPPHQILGSSSPAPIASTSTLSQPTPIPSTSSPRYNLRHNKRRRRTESPLPTKTISADPVHHPSSRLRSSKSKPKPKPKSTRGAVQSTPITSAKTGAGVSAKSVHTQNKALPGAVSTGRTLKRSRGGEGGREEEGREGDEGETSVRRSKRRHAGTGLAS</sequence>
<feature type="compositionally biased region" description="Low complexity" evidence="1">
    <location>
        <begin position="232"/>
        <end position="245"/>
    </location>
</feature>
<feature type="compositionally biased region" description="Basic residues" evidence="1">
    <location>
        <begin position="370"/>
        <end position="379"/>
    </location>
</feature>